<reference evidence="1" key="1">
    <citation type="submission" date="2019-10" db="EMBL/GenBank/DDBJ databases">
        <authorList>
            <person name="Soares A.E.R."/>
            <person name="Aleixo A."/>
            <person name="Schneider P."/>
            <person name="Miyaki C.Y."/>
            <person name="Schneider M.P."/>
            <person name="Mello C."/>
            <person name="Vasconcelos A.T.R."/>
        </authorList>
    </citation>
    <scope>NUCLEOTIDE SEQUENCE</scope>
    <source>
        <tissue evidence="1">Muscle</tissue>
    </source>
</reference>
<proteinExistence type="predicted"/>
<name>A0ABQ9DTF1_9PASS</name>
<evidence type="ECO:0000313" key="1">
    <source>
        <dbReference type="EMBL" id="KAJ7426623.1"/>
    </source>
</evidence>
<sequence>MEDVDLLDHVQRRATKMIRGLEHLSCEDKNPGFYHLEIPSAKSTFDLYIPKESLPIGEYQVLLNTPRH</sequence>
<keyword evidence="2" id="KW-1185">Reference proteome</keyword>
<protein>
    <submittedName>
        <fullName evidence="1">Uncharacterized protein</fullName>
    </submittedName>
</protein>
<comment type="caution">
    <text evidence="1">The sequence shown here is derived from an EMBL/GenBank/DDBJ whole genome shotgun (WGS) entry which is preliminary data.</text>
</comment>
<dbReference type="EMBL" id="WHWB01032180">
    <property type="protein sequence ID" value="KAJ7426623.1"/>
    <property type="molecule type" value="Genomic_DNA"/>
</dbReference>
<evidence type="ECO:0000313" key="2">
    <source>
        <dbReference type="Proteomes" id="UP001145742"/>
    </source>
</evidence>
<dbReference type="Proteomes" id="UP001145742">
    <property type="component" value="Unassembled WGS sequence"/>
</dbReference>
<gene>
    <name evidence="1" type="ORF">WISP_14203</name>
</gene>
<accession>A0ABQ9DTF1</accession>
<organism evidence="1 2">
    <name type="scientific">Willisornis vidua</name>
    <name type="common">Xingu scale-backed antbird</name>
    <dbReference type="NCBI Taxonomy" id="1566151"/>
    <lineage>
        <taxon>Eukaryota</taxon>
        <taxon>Metazoa</taxon>
        <taxon>Chordata</taxon>
        <taxon>Craniata</taxon>
        <taxon>Vertebrata</taxon>
        <taxon>Euteleostomi</taxon>
        <taxon>Archelosauria</taxon>
        <taxon>Archosauria</taxon>
        <taxon>Dinosauria</taxon>
        <taxon>Saurischia</taxon>
        <taxon>Theropoda</taxon>
        <taxon>Coelurosauria</taxon>
        <taxon>Aves</taxon>
        <taxon>Neognathae</taxon>
        <taxon>Neoaves</taxon>
        <taxon>Telluraves</taxon>
        <taxon>Australaves</taxon>
        <taxon>Passeriformes</taxon>
        <taxon>Thamnophilidae</taxon>
        <taxon>Willisornis</taxon>
    </lineage>
</organism>